<name>A0A0K2VDQ6_LEPSM</name>
<organism evidence="1">
    <name type="scientific">Lepeophtheirus salmonis</name>
    <name type="common">Salmon louse</name>
    <name type="synonym">Caligus salmonis</name>
    <dbReference type="NCBI Taxonomy" id="72036"/>
    <lineage>
        <taxon>Eukaryota</taxon>
        <taxon>Metazoa</taxon>
        <taxon>Ecdysozoa</taxon>
        <taxon>Arthropoda</taxon>
        <taxon>Crustacea</taxon>
        <taxon>Multicrustacea</taxon>
        <taxon>Hexanauplia</taxon>
        <taxon>Copepoda</taxon>
        <taxon>Siphonostomatoida</taxon>
        <taxon>Caligidae</taxon>
        <taxon>Lepeophtheirus</taxon>
    </lineage>
</organism>
<evidence type="ECO:0000313" key="1">
    <source>
        <dbReference type="EMBL" id="CDW48678.1"/>
    </source>
</evidence>
<dbReference type="EMBL" id="HACA01031317">
    <property type="protein sequence ID" value="CDW48678.1"/>
    <property type="molecule type" value="Transcribed_RNA"/>
</dbReference>
<reference evidence="1" key="1">
    <citation type="submission" date="2014-05" db="EMBL/GenBank/DDBJ databases">
        <authorList>
            <person name="Chronopoulou M."/>
        </authorList>
    </citation>
    <scope>NUCLEOTIDE SEQUENCE</scope>
    <source>
        <tissue evidence="1">Whole organism</tissue>
    </source>
</reference>
<sequence>MRSLSQLGLS</sequence>
<protein>
    <submittedName>
        <fullName evidence="1">U3 small nucleolar RNAinteracting protein 2like [Takifugu rubripes]</fullName>
    </submittedName>
</protein>
<accession>A0A0K2VDQ6</accession>
<proteinExistence type="predicted"/>